<dbReference type="InterPro" id="IPR035472">
    <property type="entry name" value="RpiR-like_SIS"/>
</dbReference>
<feature type="domain" description="SIS" evidence="1">
    <location>
        <begin position="32"/>
        <end position="209"/>
    </location>
</feature>
<keyword evidence="3" id="KW-1185">Reference proteome</keyword>
<dbReference type="CDD" id="cd05013">
    <property type="entry name" value="SIS_RpiR"/>
    <property type="match status" value="1"/>
</dbReference>
<protein>
    <submittedName>
        <fullName evidence="2">Putative phosphosugar-binding protein</fullName>
    </submittedName>
</protein>
<dbReference type="OrthoDB" id="9805185at2"/>
<reference evidence="2 3" key="1">
    <citation type="submission" date="2018-08" db="EMBL/GenBank/DDBJ databases">
        <title>Genomic Encyclopedia of Type Strains, Phase IV (KMG-IV): sequencing the most valuable type-strain genomes for metagenomic binning, comparative biology and taxonomic classification.</title>
        <authorList>
            <person name="Goeker M."/>
        </authorList>
    </citation>
    <scope>NUCLEOTIDE SEQUENCE [LARGE SCALE GENOMIC DNA]</scope>
    <source>
        <strain evidence="2 3">DSM 23923</strain>
    </source>
</reference>
<dbReference type="RefSeq" id="WP_116224188.1">
    <property type="nucleotide sequence ID" value="NZ_AP018437.1"/>
</dbReference>
<dbReference type="NCBIfam" id="NF002805">
    <property type="entry name" value="PRK02947.1"/>
    <property type="match status" value="1"/>
</dbReference>
<dbReference type="GO" id="GO:1901135">
    <property type="term" value="P:carbohydrate derivative metabolic process"/>
    <property type="evidence" value="ECO:0007669"/>
    <property type="project" value="InterPro"/>
</dbReference>
<dbReference type="PROSITE" id="PS51464">
    <property type="entry name" value="SIS"/>
    <property type="match status" value="1"/>
</dbReference>
<dbReference type="PANTHER" id="PTHR30390:SF7">
    <property type="entry name" value="PHOSPHOHEPTOSE ISOMERASE"/>
    <property type="match status" value="1"/>
</dbReference>
<organism evidence="2 3">
    <name type="scientific">Pelolinea submarina</name>
    <dbReference type="NCBI Taxonomy" id="913107"/>
    <lineage>
        <taxon>Bacteria</taxon>
        <taxon>Bacillati</taxon>
        <taxon>Chloroflexota</taxon>
        <taxon>Anaerolineae</taxon>
        <taxon>Anaerolineales</taxon>
        <taxon>Anaerolineaceae</taxon>
        <taxon>Pelolinea</taxon>
    </lineage>
</organism>
<evidence type="ECO:0000313" key="3">
    <source>
        <dbReference type="Proteomes" id="UP000256388"/>
    </source>
</evidence>
<name>A0A347ZSV5_9CHLR</name>
<sequence length="243" mass="26395">MFIEKYYDNTAEIIQTIFSEESPAIEKAGTVLAEVFKQDGLVHVFGCGHSHMIEEELFYRAGGLALINPIFETSAMLHEGAVKSSQIERMSGYAHLVLERYPVKPGDAFLIASTSGINSFPIEMAQAAKKSGATVIGITSYSYLENPSRQKDGLHLADVCDITINNHVPVGDASVEVNSDGTKSGPLSTLATLFIANSLMLAACDQLREWGIEPKIFRSGNCQGGDEYNAGLISQLKPRIKHL</sequence>
<dbReference type="AlphaFoldDB" id="A0A347ZSV5"/>
<dbReference type="Gene3D" id="3.40.50.10490">
    <property type="entry name" value="Glucose-6-phosphate isomerase like protein, domain 1"/>
    <property type="match status" value="1"/>
</dbReference>
<dbReference type="InterPro" id="IPR001347">
    <property type="entry name" value="SIS_dom"/>
</dbReference>
<gene>
    <name evidence="2" type="ORF">DFR64_0912</name>
</gene>
<dbReference type="Pfam" id="PF13580">
    <property type="entry name" value="SIS_2"/>
    <property type="match status" value="1"/>
</dbReference>
<comment type="caution">
    <text evidence="2">The sequence shown here is derived from an EMBL/GenBank/DDBJ whole genome shotgun (WGS) entry which is preliminary data.</text>
</comment>
<dbReference type="PANTHER" id="PTHR30390">
    <property type="entry name" value="SEDOHEPTULOSE 7-PHOSPHATE ISOMERASE / DNAA INITIATOR-ASSOCIATING FACTOR FOR REPLICATION INITIATION"/>
    <property type="match status" value="1"/>
</dbReference>
<dbReference type="EMBL" id="QUMS01000001">
    <property type="protein sequence ID" value="REG11040.1"/>
    <property type="molecule type" value="Genomic_DNA"/>
</dbReference>
<dbReference type="Proteomes" id="UP000256388">
    <property type="component" value="Unassembled WGS sequence"/>
</dbReference>
<accession>A0A347ZSV5</accession>
<dbReference type="InterPro" id="IPR046348">
    <property type="entry name" value="SIS_dom_sf"/>
</dbReference>
<dbReference type="InterPro" id="IPR050099">
    <property type="entry name" value="SIS_GmhA/DiaA_subfam"/>
</dbReference>
<dbReference type="GO" id="GO:0097367">
    <property type="term" value="F:carbohydrate derivative binding"/>
    <property type="evidence" value="ECO:0007669"/>
    <property type="project" value="InterPro"/>
</dbReference>
<evidence type="ECO:0000259" key="1">
    <source>
        <dbReference type="PROSITE" id="PS51464"/>
    </source>
</evidence>
<proteinExistence type="predicted"/>
<dbReference type="SUPFAM" id="SSF53697">
    <property type="entry name" value="SIS domain"/>
    <property type="match status" value="1"/>
</dbReference>
<evidence type="ECO:0000313" key="2">
    <source>
        <dbReference type="EMBL" id="REG11040.1"/>
    </source>
</evidence>